<dbReference type="InterPro" id="IPR006913">
    <property type="entry name" value="CENP-V/GFA"/>
</dbReference>
<comment type="similarity">
    <text evidence="1">Belongs to the Gfa family.</text>
</comment>
<dbReference type="PANTHER" id="PTHR28620:SF1">
    <property type="entry name" value="CENP-V_GFA DOMAIN-CONTAINING PROTEIN"/>
    <property type="match status" value="1"/>
</dbReference>
<gene>
    <name evidence="5" type="ORF">NLU13_0548</name>
</gene>
<protein>
    <recommendedName>
        <fullName evidence="4">CENP-V/GFA domain-containing protein</fullName>
    </recommendedName>
</protein>
<feature type="domain" description="CENP-V/GFA" evidence="4">
    <location>
        <begin position="153"/>
        <end position="284"/>
    </location>
</feature>
<keyword evidence="6" id="KW-1185">Reference proteome</keyword>
<accession>A0AA39GQ08</accession>
<dbReference type="GO" id="GO:0046872">
    <property type="term" value="F:metal ion binding"/>
    <property type="evidence" value="ECO:0007669"/>
    <property type="project" value="UniProtKB-KW"/>
</dbReference>
<evidence type="ECO:0000313" key="5">
    <source>
        <dbReference type="EMBL" id="KAK0391046.1"/>
    </source>
</evidence>
<dbReference type="AlphaFoldDB" id="A0AA39GQ08"/>
<dbReference type="PANTHER" id="PTHR28620">
    <property type="entry name" value="CENTROMERE PROTEIN V"/>
    <property type="match status" value="1"/>
</dbReference>
<dbReference type="SUPFAM" id="SSF51316">
    <property type="entry name" value="Mss4-like"/>
    <property type="match status" value="2"/>
</dbReference>
<dbReference type="Proteomes" id="UP001175261">
    <property type="component" value="Unassembled WGS sequence"/>
</dbReference>
<evidence type="ECO:0000256" key="1">
    <source>
        <dbReference type="ARBA" id="ARBA00005495"/>
    </source>
</evidence>
<comment type="caution">
    <text evidence="5">The sequence shown here is derived from an EMBL/GenBank/DDBJ whole genome shotgun (WGS) entry which is preliminary data.</text>
</comment>
<organism evidence="5 6">
    <name type="scientific">Sarocladium strictum</name>
    <name type="common">Black bundle disease fungus</name>
    <name type="synonym">Acremonium strictum</name>
    <dbReference type="NCBI Taxonomy" id="5046"/>
    <lineage>
        <taxon>Eukaryota</taxon>
        <taxon>Fungi</taxon>
        <taxon>Dikarya</taxon>
        <taxon>Ascomycota</taxon>
        <taxon>Pezizomycotina</taxon>
        <taxon>Sordariomycetes</taxon>
        <taxon>Hypocreomycetidae</taxon>
        <taxon>Hypocreales</taxon>
        <taxon>Sarocladiaceae</taxon>
        <taxon>Sarocladium</taxon>
    </lineage>
</organism>
<dbReference type="InterPro" id="IPR052355">
    <property type="entry name" value="CENP-V-like"/>
</dbReference>
<name>A0AA39GQ08_SARSR</name>
<reference evidence="5" key="1">
    <citation type="submission" date="2022-10" db="EMBL/GenBank/DDBJ databases">
        <title>Determination and structural analysis of whole genome sequence of Sarocladium strictum F4-1.</title>
        <authorList>
            <person name="Hu L."/>
            <person name="Jiang Y."/>
        </authorList>
    </citation>
    <scope>NUCLEOTIDE SEQUENCE</scope>
    <source>
        <strain evidence="5">F4-1</strain>
    </source>
</reference>
<keyword evidence="3" id="KW-0862">Zinc</keyword>
<sequence length="294" mass="33042">MAETTALPKTYRGNCHCGNFIYTLTVPEITGVSSCDCSICTKKAPLWTVSSNPGEQFEIVKGDEDTDLATYQFGSKALSHKFCKKCGSTLFARWPTGPPEKQMVINTRCLQDFDTWDLPIKFFPGSTLGEAYSPGIYDGPEPHVSGLKDPKTYYGSCHCGDIKLSYKTEALDENTKVVECNCSIDQRNGHIWTYPKRDQVVITGTDKLTSYSHGLHVFIKTFCTRCGTPIQNTARDLSREELKELPEAFVAFYESAKLMQPVNLRILDGFDMASVKPQRVRGWDLIEPKYVNPW</sequence>
<dbReference type="Pfam" id="PF04828">
    <property type="entry name" value="GFA"/>
    <property type="match status" value="2"/>
</dbReference>
<evidence type="ECO:0000259" key="4">
    <source>
        <dbReference type="PROSITE" id="PS51891"/>
    </source>
</evidence>
<evidence type="ECO:0000313" key="6">
    <source>
        <dbReference type="Proteomes" id="UP001175261"/>
    </source>
</evidence>
<proteinExistence type="inferred from homology"/>
<dbReference type="GO" id="GO:0016846">
    <property type="term" value="F:carbon-sulfur lyase activity"/>
    <property type="evidence" value="ECO:0007669"/>
    <property type="project" value="InterPro"/>
</dbReference>
<evidence type="ECO:0000256" key="2">
    <source>
        <dbReference type="ARBA" id="ARBA00022723"/>
    </source>
</evidence>
<dbReference type="EMBL" id="JAPDFR010000001">
    <property type="protein sequence ID" value="KAK0391046.1"/>
    <property type="molecule type" value="Genomic_DNA"/>
</dbReference>
<dbReference type="PROSITE" id="PS51891">
    <property type="entry name" value="CENP_V_GFA"/>
    <property type="match status" value="2"/>
</dbReference>
<keyword evidence="2" id="KW-0479">Metal-binding</keyword>
<dbReference type="InterPro" id="IPR011057">
    <property type="entry name" value="Mss4-like_sf"/>
</dbReference>
<feature type="domain" description="CENP-V/GFA" evidence="4">
    <location>
        <begin position="11"/>
        <end position="117"/>
    </location>
</feature>
<dbReference type="Gene3D" id="2.170.150.70">
    <property type="match status" value="2"/>
</dbReference>
<evidence type="ECO:0000256" key="3">
    <source>
        <dbReference type="ARBA" id="ARBA00022833"/>
    </source>
</evidence>